<gene>
    <name evidence="1" type="ORF">METZ01_LOCUS478220</name>
</gene>
<dbReference type="EMBL" id="UINC01204578">
    <property type="protein sequence ID" value="SVE25366.1"/>
    <property type="molecule type" value="Genomic_DNA"/>
</dbReference>
<name>A0A383BYR6_9ZZZZ</name>
<organism evidence="1">
    <name type="scientific">marine metagenome</name>
    <dbReference type="NCBI Taxonomy" id="408172"/>
    <lineage>
        <taxon>unclassified sequences</taxon>
        <taxon>metagenomes</taxon>
        <taxon>ecological metagenomes</taxon>
    </lineage>
</organism>
<reference evidence="1" key="1">
    <citation type="submission" date="2018-05" db="EMBL/GenBank/DDBJ databases">
        <authorList>
            <person name="Lanie J.A."/>
            <person name="Ng W.-L."/>
            <person name="Kazmierczak K.M."/>
            <person name="Andrzejewski T.M."/>
            <person name="Davidsen T.M."/>
            <person name="Wayne K.J."/>
            <person name="Tettelin H."/>
            <person name="Glass J.I."/>
            <person name="Rusch D."/>
            <person name="Podicherti R."/>
            <person name="Tsui H.-C.T."/>
            <person name="Winkler M.E."/>
        </authorList>
    </citation>
    <scope>NUCLEOTIDE SEQUENCE</scope>
</reference>
<proteinExistence type="predicted"/>
<accession>A0A383BYR6</accession>
<dbReference type="AlphaFoldDB" id="A0A383BYR6"/>
<protein>
    <submittedName>
        <fullName evidence="1">Uncharacterized protein</fullName>
    </submittedName>
</protein>
<evidence type="ECO:0000313" key="1">
    <source>
        <dbReference type="EMBL" id="SVE25366.1"/>
    </source>
</evidence>
<sequence length="64" mass="7340">MKELNPVTKKNIRIVTKCPGYIIDYLYDCGRLPVIQDSKGRGYPTLYDPKAIDVVKNHMNKKVS</sequence>